<reference evidence="2 3" key="1">
    <citation type="submission" date="2019-08" db="EMBL/GenBank/DDBJ databases">
        <title>Draft genome sequences of two oriental melons (Cucumis melo L. var makuwa).</title>
        <authorList>
            <person name="Kwon S.-Y."/>
        </authorList>
    </citation>
    <scope>NUCLEOTIDE SEQUENCE [LARGE SCALE GENOMIC DNA]</scope>
    <source>
        <strain evidence="3">cv. SW 3</strain>
        <tissue evidence="2">Leaf</tissue>
    </source>
</reference>
<evidence type="ECO:0000256" key="1">
    <source>
        <dbReference type="SAM" id="MobiDB-lite"/>
    </source>
</evidence>
<proteinExistence type="predicted"/>
<dbReference type="EMBL" id="SSTE01021131">
    <property type="protein sequence ID" value="KAA0032892.1"/>
    <property type="molecule type" value="Genomic_DNA"/>
</dbReference>
<sequence>MRKKERRDGIEETVSERTGKEWSARGSDILLLSRSESREVLSPQDIALRIQNTLSCVSIIISTERKVRINYSVAVNTEVWPSLFHGDKGSYLWGQFSLHQILDEANAVAKKISKVQLQETISQKMRDYATWSEVLQDEELVKLLLVAHEEEFNEKLLLLDWLAVNLVSDRSRETKELFLYGDPNGQGVLILEMLSNVLPIVWGCWELSQQLGLETRGKIPE</sequence>
<feature type="region of interest" description="Disordered" evidence="1">
    <location>
        <begin position="1"/>
        <end position="20"/>
    </location>
</feature>
<evidence type="ECO:0000313" key="3">
    <source>
        <dbReference type="Proteomes" id="UP000321393"/>
    </source>
</evidence>
<dbReference type="AlphaFoldDB" id="A0A5A7SP24"/>
<gene>
    <name evidence="2" type="ORF">E6C27_scaffold81G00800</name>
</gene>
<name>A0A5A7SP24_CUCMM</name>
<comment type="caution">
    <text evidence="2">The sequence shown here is derived from an EMBL/GenBank/DDBJ whole genome shotgun (WGS) entry which is preliminary data.</text>
</comment>
<accession>A0A5A7SP24</accession>
<dbReference type="Proteomes" id="UP000321393">
    <property type="component" value="Unassembled WGS sequence"/>
</dbReference>
<evidence type="ECO:0000313" key="2">
    <source>
        <dbReference type="EMBL" id="KAA0032892.1"/>
    </source>
</evidence>
<protein>
    <submittedName>
        <fullName evidence="2">Uncharacterized protein</fullName>
    </submittedName>
</protein>
<organism evidence="2 3">
    <name type="scientific">Cucumis melo var. makuwa</name>
    <name type="common">Oriental melon</name>
    <dbReference type="NCBI Taxonomy" id="1194695"/>
    <lineage>
        <taxon>Eukaryota</taxon>
        <taxon>Viridiplantae</taxon>
        <taxon>Streptophyta</taxon>
        <taxon>Embryophyta</taxon>
        <taxon>Tracheophyta</taxon>
        <taxon>Spermatophyta</taxon>
        <taxon>Magnoliopsida</taxon>
        <taxon>eudicotyledons</taxon>
        <taxon>Gunneridae</taxon>
        <taxon>Pentapetalae</taxon>
        <taxon>rosids</taxon>
        <taxon>fabids</taxon>
        <taxon>Cucurbitales</taxon>
        <taxon>Cucurbitaceae</taxon>
        <taxon>Benincaseae</taxon>
        <taxon>Cucumis</taxon>
    </lineage>
</organism>